<evidence type="ECO:0000313" key="2">
    <source>
        <dbReference type="EMBL" id="SPM46428.1"/>
    </source>
</evidence>
<dbReference type="RefSeq" id="WP_258231233.1">
    <property type="nucleotide sequence ID" value="NZ_OOHR01000024.1"/>
</dbReference>
<sequence>MNIISIINSIAEGSKYCIVAIPKELSGVAKLLGIKAYEICNFTFLRPYGYNTYSKNIYELKGCDKNLKLSLSNNHTEVLFSITEHCISTLKMTLPDNIDDDTNIKFFKVVNDLSLSNIEQITRTGCKVVNCTKEYLIEAYYGIYNSTIEENTSVIYNTSMITSSNQYNSSQYNENNYWLPLSTNYVPLVITIGAVAVAIPTTVIACYLKHKNNGLEALNRDLTSKLNHEYAELPNSNLSNNQIYDEPLASTSSYQTNISLIPPIYAIIQKKNKLSDNQISSINSKASTNFTTALATFVESNDSDNTYDDVAYDQEGSSNSNNYSNQEKNDETFELQKNPIYNEENNDLLGITLDPIYS</sequence>
<accession>A0A2R8F598</accession>
<keyword evidence="1" id="KW-0812">Transmembrane</keyword>
<dbReference type="AlphaFoldDB" id="A0A2R8F598"/>
<reference evidence="3" key="1">
    <citation type="submission" date="2018-03" db="EMBL/GenBank/DDBJ databases">
        <authorList>
            <person name="Batty M. E."/>
            <person name="Batty M E."/>
        </authorList>
    </citation>
    <scope>NUCLEOTIDE SEQUENCE [LARGE SCALE GENOMIC DNA]</scope>
</reference>
<protein>
    <submittedName>
        <fullName evidence="2">Uncharacterized protein</fullName>
    </submittedName>
</protein>
<feature type="transmembrane region" description="Helical" evidence="1">
    <location>
        <begin position="185"/>
        <end position="208"/>
    </location>
</feature>
<dbReference type="Proteomes" id="UP000244889">
    <property type="component" value="Unassembled WGS sequence"/>
</dbReference>
<evidence type="ECO:0000256" key="1">
    <source>
        <dbReference type="SAM" id="Phobius"/>
    </source>
</evidence>
<dbReference type="EMBL" id="OOHR01000024">
    <property type="protein sequence ID" value="SPM46428.1"/>
    <property type="molecule type" value="Genomic_DNA"/>
</dbReference>
<evidence type="ECO:0000313" key="3">
    <source>
        <dbReference type="Proteomes" id="UP000244889"/>
    </source>
</evidence>
<name>A0A2R8F598_ORITS</name>
<gene>
    <name evidence="2" type="ORF">FPW1038_00822</name>
</gene>
<keyword evidence="1" id="KW-1133">Transmembrane helix</keyword>
<keyword evidence="1" id="KW-0472">Membrane</keyword>
<proteinExistence type="predicted"/>
<organism evidence="2 3">
    <name type="scientific">Orientia tsutsugamushi</name>
    <name type="common">Rickettsia tsutsugamushi</name>
    <dbReference type="NCBI Taxonomy" id="784"/>
    <lineage>
        <taxon>Bacteria</taxon>
        <taxon>Pseudomonadati</taxon>
        <taxon>Pseudomonadota</taxon>
        <taxon>Alphaproteobacteria</taxon>
        <taxon>Rickettsiales</taxon>
        <taxon>Rickettsiaceae</taxon>
        <taxon>Rickettsieae</taxon>
        <taxon>Orientia</taxon>
    </lineage>
</organism>